<sequence length="465" mass="51625">MSHHTKTPEDGSTHGAEALEALLHRRIRTSPKVTKERFLASLASVQAASRRLQNETGVRNEEAWPTPSKKLASEIDQRIYAANVAALDDAIGGCKMFCVDMERVSEKGGRLDGGVEGVERRKVKWKGKEKQVIDVASDEQDTESNVSGSPLSQTLGDQSMAVHAVSGDHSPRKYPRFPDPENLSGSFTDAVCQYEEFTVKPILALTLKDVTPLMHLPSNERCVLLKHFEVGLDGVEALVAGEVVIPESTFWRKNVREDRLGRLGTLKTGRGGYSKELEDHQRRCRHGEGRWVFFGIKFMQSHRQMKKGKGKWGCFGAPLEAVQRFDAVEEEICVGGEKDVPAHLERFLHTNVKLSAGGVPCMDLWEGAKDWDDGVWTDVVKAMANTCLVVNTLYQTKEQKKAASAALSSRPRHSSSINKMDGLSEIQVKRKRNHSAVGQSPGQDDCDKKTKSKLLIQENEVKLDQ</sequence>
<comment type="caution">
    <text evidence="2">The sequence shown here is derived from an EMBL/GenBank/DDBJ whole genome shotgun (WGS) entry which is preliminary data.</text>
</comment>
<protein>
    <submittedName>
        <fullName evidence="2">Uncharacterized protein</fullName>
    </submittedName>
</protein>
<feature type="compositionally biased region" description="Polar residues" evidence="1">
    <location>
        <begin position="143"/>
        <end position="154"/>
    </location>
</feature>
<name>A0A8H3IU73_9LECA</name>
<evidence type="ECO:0000313" key="2">
    <source>
        <dbReference type="EMBL" id="CAF9932393.1"/>
    </source>
</evidence>
<evidence type="ECO:0000256" key="1">
    <source>
        <dbReference type="SAM" id="MobiDB-lite"/>
    </source>
</evidence>
<dbReference type="AlphaFoldDB" id="A0A8H3IU73"/>
<organism evidence="2 3">
    <name type="scientific">Heterodermia speciosa</name>
    <dbReference type="NCBI Taxonomy" id="116794"/>
    <lineage>
        <taxon>Eukaryota</taxon>
        <taxon>Fungi</taxon>
        <taxon>Dikarya</taxon>
        <taxon>Ascomycota</taxon>
        <taxon>Pezizomycotina</taxon>
        <taxon>Lecanoromycetes</taxon>
        <taxon>OSLEUM clade</taxon>
        <taxon>Lecanoromycetidae</taxon>
        <taxon>Caliciales</taxon>
        <taxon>Physciaceae</taxon>
        <taxon>Heterodermia</taxon>
    </lineage>
</organism>
<proteinExistence type="predicted"/>
<evidence type="ECO:0000313" key="3">
    <source>
        <dbReference type="Proteomes" id="UP000664521"/>
    </source>
</evidence>
<accession>A0A8H3IU73</accession>
<dbReference type="Proteomes" id="UP000664521">
    <property type="component" value="Unassembled WGS sequence"/>
</dbReference>
<dbReference type="OrthoDB" id="5429854at2759"/>
<feature type="region of interest" description="Disordered" evidence="1">
    <location>
        <begin position="134"/>
        <end position="154"/>
    </location>
</feature>
<reference evidence="2" key="1">
    <citation type="submission" date="2021-03" db="EMBL/GenBank/DDBJ databases">
        <authorList>
            <person name="Tagirdzhanova G."/>
        </authorList>
    </citation>
    <scope>NUCLEOTIDE SEQUENCE</scope>
</reference>
<gene>
    <name evidence="2" type="ORF">HETSPECPRED_008347</name>
</gene>
<feature type="region of interest" description="Disordered" evidence="1">
    <location>
        <begin position="404"/>
        <end position="452"/>
    </location>
</feature>
<dbReference type="EMBL" id="CAJPDS010000063">
    <property type="protein sequence ID" value="CAF9932393.1"/>
    <property type="molecule type" value="Genomic_DNA"/>
</dbReference>
<keyword evidence="3" id="KW-1185">Reference proteome</keyword>